<feature type="transmembrane region" description="Helical" evidence="10">
    <location>
        <begin position="77"/>
        <end position="102"/>
    </location>
</feature>
<feature type="transmembrane region" description="Helical" evidence="10">
    <location>
        <begin position="256"/>
        <end position="275"/>
    </location>
</feature>
<dbReference type="Proteomes" id="UP000192578">
    <property type="component" value="Unassembled WGS sequence"/>
</dbReference>
<feature type="transmembrane region" description="Helical" evidence="10">
    <location>
        <begin position="155"/>
        <end position="173"/>
    </location>
</feature>
<dbReference type="PRINTS" id="PR00237">
    <property type="entry name" value="GPCRRHODOPSN"/>
</dbReference>
<dbReference type="Gene3D" id="1.20.1070.10">
    <property type="entry name" value="Rhodopsin 7-helix transmembrane proteins"/>
    <property type="match status" value="1"/>
</dbReference>
<evidence type="ECO:0000313" key="13">
    <source>
        <dbReference type="Proteomes" id="UP000192578"/>
    </source>
</evidence>
<feature type="compositionally biased region" description="Polar residues" evidence="9">
    <location>
        <begin position="543"/>
        <end position="558"/>
    </location>
</feature>
<evidence type="ECO:0000256" key="6">
    <source>
        <dbReference type="ARBA" id="ARBA00023170"/>
    </source>
</evidence>
<dbReference type="PROSITE" id="PS00237">
    <property type="entry name" value="G_PROTEIN_RECEP_F1_1"/>
    <property type="match status" value="1"/>
</dbReference>
<organism evidence="12 13">
    <name type="scientific">Hypsibius exemplaris</name>
    <name type="common">Freshwater tardigrade</name>
    <dbReference type="NCBI Taxonomy" id="2072580"/>
    <lineage>
        <taxon>Eukaryota</taxon>
        <taxon>Metazoa</taxon>
        <taxon>Ecdysozoa</taxon>
        <taxon>Tardigrada</taxon>
        <taxon>Eutardigrada</taxon>
        <taxon>Parachela</taxon>
        <taxon>Hypsibioidea</taxon>
        <taxon>Hypsibiidae</taxon>
        <taxon>Hypsibius</taxon>
    </lineage>
</organism>
<dbReference type="InterPro" id="IPR000276">
    <property type="entry name" value="GPCR_Rhodpsn"/>
</dbReference>
<dbReference type="OrthoDB" id="10053194at2759"/>
<sequence>MDPSGIDPFLSTNSASSVFREDYLNSSPSFVDWFFNASISNGTGNNMSSSSSASSSSSQAIPQCPGPEMPRGAWEQAFYIFIYGLVSVSAIAGNAIVCFIVASFERMRKTENFFIFNLALTDMVMAFLCVPFSFVPTLIIGSYPFGLFMCKVMNYSQVVTVLVSSWTLVAISIERYFGVVFPFRPKMRRRKAVTVMCLTWVVALAVALPTVLFQVVVEHKANHHCVEKWPEWLAETSDDRNHISYVYGMILMTLQYFLPVGILTFTYSTIAVHIWRSKTPGAAMKDRDKKIKSEKMRMTKMMVVVVLLYIISWLPLNAYNVIADQYPAVSCCVYIHYIWFACHWLAMSHATLNPIIYFWMNSKFRSGFLYTLNFVCCCRRQTDEWLVERKLIGGYTQSTKKFSQVFNRDDSAPNGYSKTGTVLRKVDSNGRSVKEPKGRSVKELNGRSVKEPNGRSVQEPNGRSVKELNGRSVQEFNGRSVQEPNGRPVKELNVQGRAGSPHSTEIAIGRMSSLGNRNSGEKKVFEAEATPLMARETQQVALPMTSESDASVSPTSTLTDRKKIRVDRPPTGLSVTVRTDRSSTIQTDRQDSGPPSIISTNPSFEVTVDPPLSGMTEENPNRSP</sequence>
<dbReference type="PANTHER" id="PTHR24235">
    <property type="entry name" value="NEUROPEPTIDE Y RECEPTOR"/>
    <property type="match status" value="1"/>
</dbReference>
<keyword evidence="4 8" id="KW-0297">G-protein coupled receptor</keyword>
<feature type="transmembrane region" description="Helical" evidence="10">
    <location>
        <begin position="193"/>
        <end position="213"/>
    </location>
</feature>
<dbReference type="SUPFAM" id="SSF81321">
    <property type="entry name" value="Family A G protein-coupled receptor-like"/>
    <property type="match status" value="1"/>
</dbReference>
<comment type="similarity">
    <text evidence="8">Belongs to the G-protein coupled receptor 1 family.</text>
</comment>
<comment type="subcellular location">
    <subcellularLocation>
        <location evidence="1">Membrane</location>
        <topology evidence="1">Multi-pass membrane protein</topology>
    </subcellularLocation>
</comment>
<keyword evidence="5 10" id="KW-0472">Membrane</keyword>
<keyword evidence="6 8" id="KW-0675">Receptor</keyword>
<dbReference type="GO" id="GO:0016020">
    <property type="term" value="C:membrane"/>
    <property type="evidence" value="ECO:0007669"/>
    <property type="project" value="UniProtKB-SubCell"/>
</dbReference>
<evidence type="ECO:0000256" key="2">
    <source>
        <dbReference type="ARBA" id="ARBA00022692"/>
    </source>
</evidence>
<evidence type="ECO:0000256" key="10">
    <source>
        <dbReference type="SAM" id="Phobius"/>
    </source>
</evidence>
<evidence type="ECO:0000313" key="12">
    <source>
        <dbReference type="EMBL" id="OQV15703.1"/>
    </source>
</evidence>
<reference evidence="13" key="1">
    <citation type="submission" date="2017-01" db="EMBL/GenBank/DDBJ databases">
        <title>Comparative genomics of anhydrobiosis in the tardigrade Hypsibius dujardini.</title>
        <authorList>
            <person name="Yoshida Y."/>
            <person name="Koutsovoulos G."/>
            <person name="Laetsch D."/>
            <person name="Stevens L."/>
            <person name="Kumar S."/>
            <person name="Horikawa D."/>
            <person name="Ishino K."/>
            <person name="Komine S."/>
            <person name="Tomita M."/>
            <person name="Blaxter M."/>
            <person name="Arakawa K."/>
        </authorList>
    </citation>
    <scope>NUCLEOTIDE SEQUENCE [LARGE SCALE GENOMIC DNA]</scope>
    <source>
        <strain evidence="13">Z151</strain>
    </source>
</reference>
<gene>
    <name evidence="12" type="ORF">BV898_10176</name>
</gene>
<feature type="region of interest" description="Disordered" evidence="9">
    <location>
        <begin position="543"/>
        <end position="624"/>
    </location>
</feature>
<accession>A0A1W0WKP0</accession>
<keyword evidence="7 8" id="KW-0807">Transducer</keyword>
<dbReference type="Pfam" id="PF00001">
    <property type="entry name" value="7tm_1"/>
    <property type="match status" value="1"/>
</dbReference>
<comment type="caution">
    <text evidence="12">The sequence shown here is derived from an EMBL/GenBank/DDBJ whole genome shotgun (WGS) entry which is preliminary data.</text>
</comment>
<feature type="compositionally biased region" description="Basic and acidic residues" evidence="9">
    <location>
        <begin position="428"/>
        <end position="453"/>
    </location>
</feature>
<feature type="transmembrane region" description="Helical" evidence="10">
    <location>
        <begin position="296"/>
        <end position="314"/>
    </location>
</feature>
<feature type="transmembrane region" description="Helical" evidence="10">
    <location>
        <begin position="114"/>
        <end position="135"/>
    </location>
</feature>
<evidence type="ECO:0000256" key="4">
    <source>
        <dbReference type="ARBA" id="ARBA00023040"/>
    </source>
</evidence>
<feature type="compositionally biased region" description="Polar residues" evidence="9">
    <location>
        <begin position="573"/>
        <end position="587"/>
    </location>
</feature>
<dbReference type="PANTHER" id="PTHR24235:SF29">
    <property type="entry name" value="GH23382P"/>
    <property type="match status" value="1"/>
</dbReference>
<evidence type="ECO:0000256" key="1">
    <source>
        <dbReference type="ARBA" id="ARBA00004141"/>
    </source>
</evidence>
<dbReference type="AlphaFoldDB" id="A0A1W0WKP0"/>
<feature type="domain" description="G-protein coupled receptors family 1 profile" evidence="11">
    <location>
        <begin position="93"/>
        <end position="357"/>
    </location>
</feature>
<keyword evidence="2 8" id="KW-0812">Transmembrane</keyword>
<dbReference type="InterPro" id="IPR017452">
    <property type="entry name" value="GPCR_Rhodpsn_7TM"/>
</dbReference>
<dbReference type="GO" id="GO:0004930">
    <property type="term" value="F:G protein-coupled receptor activity"/>
    <property type="evidence" value="ECO:0007669"/>
    <property type="project" value="UniProtKB-KW"/>
</dbReference>
<name>A0A1W0WKP0_HYPEX</name>
<proteinExistence type="inferred from homology"/>
<evidence type="ECO:0000256" key="9">
    <source>
        <dbReference type="SAM" id="MobiDB-lite"/>
    </source>
</evidence>
<protein>
    <submittedName>
        <fullName evidence="12">Neuropeptide Y receptor</fullName>
    </submittedName>
</protein>
<evidence type="ECO:0000256" key="5">
    <source>
        <dbReference type="ARBA" id="ARBA00023136"/>
    </source>
</evidence>
<dbReference type="EMBL" id="MTYJ01000085">
    <property type="protein sequence ID" value="OQV15703.1"/>
    <property type="molecule type" value="Genomic_DNA"/>
</dbReference>
<evidence type="ECO:0000259" key="11">
    <source>
        <dbReference type="PROSITE" id="PS50262"/>
    </source>
</evidence>
<feature type="transmembrane region" description="Helical" evidence="10">
    <location>
        <begin position="334"/>
        <end position="359"/>
    </location>
</feature>
<feature type="region of interest" description="Disordered" evidence="9">
    <location>
        <begin position="428"/>
        <end position="463"/>
    </location>
</feature>
<keyword evidence="3 10" id="KW-1133">Transmembrane helix</keyword>
<feature type="region of interest" description="Disordered" evidence="9">
    <location>
        <begin position="48"/>
        <end position="67"/>
    </location>
</feature>
<evidence type="ECO:0000256" key="8">
    <source>
        <dbReference type="RuleBase" id="RU000688"/>
    </source>
</evidence>
<feature type="compositionally biased region" description="Low complexity" evidence="9">
    <location>
        <begin position="48"/>
        <end position="58"/>
    </location>
</feature>
<dbReference type="PROSITE" id="PS50262">
    <property type="entry name" value="G_PROTEIN_RECEP_F1_2"/>
    <property type="match status" value="1"/>
</dbReference>
<keyword evidence="13" id="KW-1185">Reference proteome</keyword>
<evidence type="ECO:0000256" key="3">
    <source>
        <dbReference type="ARBA" id="ARBA00022989"/>
    </source>
</evidence>
<evidence type="ECO:0000256" key="7">
    <source>
        <dbReference type="ARBA" id="ARBA00023224"/>
    </source>
</evidence>